<evidence type="ECO:0000313" key="2">
    <source>
        <dbReference type="Proteomes" id="UP000029267"/>
    </source>
</evidence>
<evidence type="ECO:0000313" key="1">
    <source>
        <dbReference type="EMBL" id="MEB3750913.1"/>
    </source>
</evidence>
<evidence type="ECO:0008006" key="3">
    <source>
        <dbReference type="Google" id="ProtNLM"/>
    </source>
</evidence>
<dbReference type="InterPro" id="IPR036390">
    <property type="entry name" value="WH_DNA-bd_sf"/>
</dbReference>
<accession>A0ABU6BG30</accession>
<sequence length="162" mass="18434">MRACWERHARFSCFCRYIAIDLYKHVIICSLTEAIVGWRDRFNEGCSFFNKSIVYTSQLAMEMEATARVLKLLGDPTRLTILAILHKRECCVYERLVVFSTSWHSRKLAAPSGGGNGCMIRSGRKANTTPCCKRCCRTFRTKAKTFAKSRQRIPRPAAGADL</sequence>
<proteinExistence type="predicted"/>
<name>A0ABU6BG30_9BACL</name>
<dbReference type="Gene3D" id="1.10.10.10">
    <property type="entry name" value="Winged helix-like DNA-binding domain superfamily/Winged helix DNA-binding domain"/>
    <property type="match status" value="1"/>
</dbReference>
<comment type="caution">
    <text evidence="1">The sequence shown here is derived from an EMBL/GenBank/DDBJ whole genome shotgun (WGS) entry which is preliminary data.</text>
</comment>
<organism evidence="1 2">
    <name type="scientific">Geobacillus icigianus</name>
    <dbReference type="NCBI Taxonomy" id="1430331"/>
    <lineage>
        <taxon>Bacteria</taxon>
        <taxon>Bacillati</taxon>
        <taxon>Bacillota</taxon>
        <taxon>Bacilli</taxon>
        <taxon>Bacillales</taxon>
        <taxon>Anoxybacillaceae</taxon>
        <taxon>Geobacillus</taxon>
    </lineage>
</organism>
<dbReference type="SUPFAM" id="SSF46785">
    <property type="entry name" value="Winged helix' DNA-binding domain"/>
    <property type="match status" value="1"/>
</dbReference>
<keyword evidence="2" id="KW-1185">Reference proteome</keyword>
<dbReference type="Proteomes" id="UP000029267">
    <property type="component" value="Unassembled WGS sequence"/>
</dbReference>
<dbReference type="InterPro" id="IPR036388">
    <property type="entry name" value="WH-like_DNA-bd_sf"/>
</dbReference>
<reference evidence="1 2" key="1">
    <citation type="journal article" date="2014" name="Genome Announc.">
        <title>Draft Genome Sequence of Geobacillus icigianus Strain G1w1T Isolated from Hot Springs in the Valley of Geysers, Kamchatka (Russian Federation).</title>
        <authorList>
            <person name="Bryanskaya A.V."/>
            <person name="Rozanov A.S."/>
            <person name="Logacheva M.D."/>
            <person name="Kotenko A.V."/>
            <person name="Peltek S.E."/>
        </authorList>
    </citation>
    <scope>NUCLEOTIDE SEQUENCE [LARGE SCALE GENOMIC DNA]</scope>
    <source>
        <strain evidence="1 2">G1w1</strain>
    </source>
</reference>
<protein>
    <recommendedName>
        <fullName evidence="3">HTH arsR-type domain-containing protein</fullName>
    </recommendedName>
</protein>
<dbReference type="EMBL" id="JPYA02000002">
    <property type="protein sequence ID" value="MEB3750913.1"/>
    <property type="molecule type" value="Genomic_DNA"/>
</dbReference>
<gene>
    <name evidence="1" type="ORF">EP10_001754</name>
</gene>